<evidence type="ECO:0000256" key="1">
    <source>
        <dbReference type="ARBA" id="ARBA00004141"/>
    </source>
</evidence>
<dbReference type="Proteomes" id="UP000054359">
    <property type="component" value="Unassembled WGS sequence"/>
</dbReference>
<dbReference type="Pfam" id="PF01490">
    <property type="entry name" value="Aa_trans"/>
    <property type="match status" value="1"/>
</dbReference>
<keyword evidence="8" id="KW-1185">Reference proteome</keyword>
<feature type="transmembrane region" description="Helical" evidence="5">
    <location>
        <begin position="328"/>
        <end position="355"/>
    </location>
</feature>
<feature type="transmembrane region" description="Helical" evidence="5">
    <location>
        <begin position="142"/>
        <end position="163"/>
    </location>
</feature>
<organism evidence="7 8">
    <name type="scientific">Stegodyphus mimosarum</name>
    <name type="common">African social velvet spider</name>
    <dbReference type="NCBI Taxonomy" id="407821"/>
    <lineage>
        <taxon>Eukaryota</taxon>
        <taxon>Metazoa</taxon>
        <taxon>Ecdysozoa</taxon>
        <taxon>Arthropoda</taxon>
        <taxon>Chelicerata</taxon>
        <taxon>Arachnida</taxon>
        <taxon>Araneae</taxon>
        <taxon>Araneomorphae</taxon>
        <taxon>Entelegynae</taxon>
        <taxon>Eresoidea</taxon>
        <taxon>Eresidae</taxon>
        <taxon>Stegodyphus</taxon>
    </lineage>
</organism>
<dbReference type="OMA" id="MITLICG"/>
<name>A0A087UTJ9_STEMI</name>
<keyword evidence="3 5" id="KW-1133">Transmembrane helix</keyword>
<keyword evidence="4 5" id="KW-0472">Membrane</keyword>
<evidence type="ECO:0000313" key="7">
    <source>
        <dbReference type="EMBL" id="KFM80688.1"/>
    </source>
</evidence>
<dbReference type="PANTHER" id="PTHR22950">
    <property type="entry name" value="AMINO ACID TRANSPORTER"/>
    <property type="match status" value="1"/>
</dbReference>
<accession>A0A087UTJ9</accession>
<dbReference type="EMBL" id="KK121540">
    <property type="protein sequence ID" value="KFM80688.1"/>
    <property type="molecule type" value="Genomic_DNA"/>
</dbReference>
<dbReference type="STRING" id="407821.A0A087UTJ9"/>
<feature type="transmembrane region" description="Helical" evidence="5">
    <location>
        <begin position="65"/>
        <end position="88"/>
    </location>
</feature>
<dbReference type="InterPro" id="IPR013057">
    <property type="entry name" value="AA_transpt_TM"/>
</dbReference>
<evidence type="ECO:0000256" key="4">
    <source>
        <dbReference type="ARBA" id="ARBA00023136"/>
    </source>
</evidence>
<feature type="transmembrane region" description="Helical" evidence="5">
    <location>
        <begin position="183"/>
        <end position="203"/>
    </location>
</feature>
<feature type="transmembrane region" description="Helical" evidence="5">
    <location>
        <begin position="441"/>
        <end position="465"/>
    </location>
</feature>
<feature type="transmembrane region" description="Helical" evidence="5">
    <location>
        <begin position="253"/>
        <end position="276"/>
    </location>
</feature>
<dbReference type="AlphaFoldDB" id="A0A087UTJ9"/>
<evidence type="ECO:0000313" key="8">
    <source>
        <dbReference type="Proteomes" id="UP000054359"/>
    </source>
</evidence>
<evidence type="ECO:0000256" key="3">
    <source>
        <dbReference type="ARBA" id="ARBA00022989"/>
    </source>
</evidence>
<feature type="transmembrane region" description="Helical" evidence="5">
    <location>
        <begin position="376"/>
        <end position="395"/>
    </location>
</feature>
<dbReference type="PANTHER" id="PTHR22950:SF652">
    <property type="entry name" value="TRANSMEMBRANE AMINO ACID TRANSPORTER FAMILY PROTEIN"/>
    <property type="match status" value="1"/>
</dbReference>
<feature type="non-terminal residue" evidence="7">
    <location>
        <position position="477"/>
    </location>
</feature>
<sequence length="477" mass="52536">MSSLDLSTNILWQSLSKDVYTQNRLEVSKSNQETIMEISESSESQALLGNGTKTKEKRKRKGTSWLMTAFLLVNTALGIGILNFPAAYNQAGGIYFATGIQLIMVTLMISTMLILAYCSDVNGDKTYHDVLLSMCGKKGQQMAAVSITLTLYCVCVATLIIIGDQLDSLFYSAFGETFCNSWYLDRCFTIPVTAICFILPACFCKRVDFLAYIGSIGIFAMLYPVFLTVYGYFKLDVKPPTIKTVPDDMSAMFAMMPVLGLGYQCQEVVVPVYSCMRERNLCNFVKSSLLAMCFLFVVYSITGCFGYLTFGSVVAHNVMKMYDASDPFVMVGVGALIVKMIATYPILALCGRDAAAGVYAEFRGLKPAEFIATEKIRRYICAAIWFSSSLLLAVFTSGIGIVIKYLGSVASANIFIYPGICLMKMATKEDPDLKSNRSRFLVFYGIFIAAMGAFCFGVVLFQAILSNDSDPPMKLCK</sequence>
<feature type="transmembrane region" description="Helical" evidence="5">
    <location>
        <begin position="210"/>
        <end position="233"/>
    </location>
</feature>
<protein>
    <submittedName>
        <fullName evidence="7">Putative sodium-coupled neutral amino acid transporter 7</fullName>
    </submittedName>
</protein>
<evidence type="ECO:0000256" key="5">
    <source>
        <dbReference type="SAM" id="Phobius"/>
    </source>
</evidence>
<proteinExistence type="predicted"/>
<evidence type="ECO:0000259" key="6">
    <source>
        <dbReference type="Pfam" id="PF01490"/>
    </source>
</evidence>
<feature type="transmembrane region" description="Helical" evidence="5">
    <location>
        <begin position="94"/>
        <end position="118"/>
    </location>
</feature>
<dbReference type="GO" id="GO:0016020">
    <property type="term" value="C:membrane"/>
    <property type="evidence" value="ECO:0007669"/>
    <property type="project" value="UniProtKB-SubCell"/>
</dbReference>
<dbReference type="GO" id="GO:0015179">
    <property type="term" value="F:L-amino acid transmembrane transporter activity"/>
    <property type="evidence" value="ECO:0007669"/>
    <property type="project" value="TreeGrafter"/>
</dbReference>
<feature type="domain" description="Amino acid transporter transmembrane" evidence="6">
    <location>
        <begin position="62"/>
        <end position="464"/>
    </location>
</feature>
<evidence type="ECO:0000256" key="2">
    <source>
        <dbReference type="ARBA" id="ARBA00022692"/>
    </source>
</evidence>
<feature type="transmembrane region" description="Helical" evidence="5">
    <location>
        <begin position="288"/>
        <end position="308"/>
    </location>
</feature>
<gene>
    <name evidence="7" type="ORF">X975_09590</name>
</gene>
<feature type="transmembrane region" description="Helical" evidence="5">
    <location>
        <begin position="401"/>
        <end position="420"/>
    </location>
</feature>
<keyword evidence="2 5" id="KW-0812">Transmembrane</keyword>
<reference evidence="7 8" key="1">
    <citation type="submission" date="2013-11" db="EMBL/GenBank/DDBJ databases">
        <title>Genome sequencing of Stegodyphus mimosarum.</title>
        <authorList>
            <person name="Bechsgaard J."/>
        </authorList>
    </citation>
    <scope>NUCLEOTIDE SEQUENCE [LARGE SCALE GENOMIC DNA]</scope>
</reference>
<dbReference type="OrthoDB" id="438545at2759"/>
<comment type="subcellular location">
    <subcellularLocation>
        <location evidence="1">Membrane</location>
        <topology evidence="1">Multi-pass membrane protein</topology>
    </subcellularLocation>
</comment>